<proteinExistence type="predicted"/>
<organism evidence="1 2">
    <name type="scientific">Venturia nashicola</name>
    <dbReference type="NCBI Taxonomy" id="86259"/>
    <lineage>
        <taxon>Eukaryota</taxon>
        <taxon>Fungi</taxon>
        <taxon>Dikarya</taxon>
        <taxon>Ascomycota</taxon>
        <taxon>Pezizomycotina</taxon>
        <taxon>Dothideomycetes</taxon>
        <taxon>Pleosporomycetidae</taxon>
        <taxon>Venturiales</taxon>
        <taxon>Venturiaceae</taxon>
        <taxon>Venturia</taxon>
    </lineage>
</organism>
<dbReference type="AlphaFoldDB" id="A0A4Z1P941"/>
<name>A0A4Z1P941_9PEZI</name>
<evidence type="ECO:0000313" key="2">
    <source>
        <dbReference type="Proteomes" id="UP000298493"/>
    </source>
</evidence>
<gene>
    <name evidence="1" type="ORF">E6O75_ATG10500</name>
</gene>
<evidence type="ECO:0000313" key="1">
    <source>
        <dbReference type="EMBL" id="TID17855.1"/>
    </source>
</evidence>
<sequence>MSRGGELGHMSKEDSFWLGAQSGVQRHPFLEDSSQLGLASRKWRWSGKATSVSLRRTDVLDDTHLFLEWIQTMALWPGTSSPAYVHTHLMSPGWFPLWKTATAQSVKPRVLWNIQRVASENGRFGRYPPLPRVDPNNDSVSWHLKSRLRSYPFDGPCSMEHPPPSYNPDHNTCISTGTSSVGNPFNIKTNELMVALGQHGVGFKGHRPGESLMDKYSDFFDAKPDNLNFKSKAVLSSEVVSRYDNHAVQ</sequence>
<reference evidence="1 2" key="1">
    <citation type="submission" date="2019-04" db="EMBL/GenBank/DDBJ databases">
        <title>High contiguity whole genome sequence and gene annotation resource for two Venturia nashicola isolates.</title>
        <authorList>
            <person name="Prokchorchik M."/>
            <person name="Won K."/>
            <person name="Lee Y."/>
            <person name="Choi E.D."/>
            <person name="Segonzac C."/>
            <person name="Sohn K.H."/>
        </authorList>
    </citation>
    <scope>NUCLEOTIDE SEQUENCE [LARGE SCALE GENOMIC DNA]</scope>
    <source>
        <strain evidence="1 2">PRI2</strain>
    </source>
</reference>
<dbReference type="EMBL" id="SNSC02000015">
    <property type="protein sequence ID" value="TID17855.1"/>
    <property type="molecule type" value="Genomic_DNA"/>
</dbReference>
<dbReference type="Proteomes" id="UP000298493">
    <property type="component" value="Unassembled WGS sequence"/>
</dbReference>
<accession>A0A4Z1P941</accession>
<keyword evidence="2" id="KW-1185">Reference proteome</keyword>
<protein>
    <submittedName>
        <fullName evidence="1">Uncharacterized protein</fullName>
    </submittedName>
</protein>
<comment type="caution">
    <text evidence="1">The sequence shown here is derived from an EMBL/GenBank/DDBJ whole genome shotgun (WGS) entry which is preliminary data.</text>
</comment>